<organism evidence="1 2">
    <name type="scientific">Blattamonas nauphoetae</name>
    <dbReference type="NCBI Taxonomy" id="2049346"/>
    <lineage>
        <taxon>Eukaryota</taxon>
        <taxon>Metamonada</taxon>
        <taxon>Preaxostyla</taxon>
        <taxon>Oxymonadida</taxon>
        <taxon>Blattamonas</taxon>
    </lineage>
</organism>
<reference evidence="1 2" key="1">
    <citation type="journal article" date="2022" name="bioRxiv">
        <title>Genomics of Preaxostyla Flagellates Illuminates Evolutionary Transitions and the Path Towards Mitochondrial Loss.</title>
        <authorList>
            <person name="Novak L.V.F."/>
            <person name="Treitli S.C."/>
            <person name="Pyrih J."/>
            <person name="Halakuc P."/>
            <person name="Pipaliya S.V."/>
            <person name="Vacek V."/>
            <person name="Brzon O."/>
            <person name="Soukal P."/>
            <person name="Eme L."/>
            <person name="Dacks J.B."/>
            <person name="Karnkowska A."/>
            <person name="Elias M."/>
            <person name="Hampl V."/>
        </authorList>
    </citation>
    <scope>NUCLEOTIDE SEQUENCE [LARGE SCALE GENOMIC DNA]</scope>
    <source>
        <strain evidence="1">NAU3</strain>
        <tissue evidence="1">Gut</tissue>
    </source>
</reference>
<keyword evidence="2" id="KW-1185">Reference proteome</keyword>
<comment type="caution">
    <text evidence="1">The sequence shown here is derived from an EMBL/GenBank/DDBJ whole genome shotgun (WGS) entry which is preliminary data.</text>
</comment>
<gene>
    <name evidence="1" type="ORF">BLNAU_9145</name>
</gene>
<protein>
    <submittedName>
        <fullName evidence="1">Uncharacterized protein</fullName>
    </submittedName>
</protein>
<dbReference type="EMBL" id="JARBJD010000062">
    <property type="protein sequence ID" value="KAK2955794.1"/>
    <property type="molecule type" value="Genomic_DNA"/>
</dbReference>
<proteinExistence type="predicted"/>
<name>A0ABQ9XWE4_9EUKA</name>
<dbReference type="Proteomes" id="UP001281761">
    <property type="component" value="Unassembled WGS sequence"/>
</dbReference>
<evidence type="ECO:0000313" key="1">
    <source>
        <dbReference type="EMBL" id="KAK2955794.1"/>
    </source>
</evidence>
<sequence length="99" mass="11143">MRLETKSFITLPRLLSNVVVEPLDSQVPTNSVPKRTPRSISAQYEKHISLPPPDPFEFSATIPPCRATPMNATALKQFCDEIEEPVSFDDFFLSHPSEL</sequence>
<evidence type="ECO:0000313" key="2">
    <source>
        <dbReference type="Proteomes" id="UP001281761"/>
    </source>
</evidence>
<accession>A0ABQ9XWE4</accession>